<keyword evidence="4 6" id="KW-1133">Transmembrane helix</keyword>
<evidence type="ECO:0000256" key="1">
    <source>
        <dbReference type="ARBA" id="ARBA00004651"/>
    </source>
</evidence>
<comment type="subcellular location">
    <subcellularLocation>
        <location evidence="1">Cell membrane</location>
        <topology evidence="1">Multi-pass membrane protein</topology>
    </subcellularLocation>
</comment>
<dbReference type="Proteomes" id="UP000007054">
    <property type="component" value="Chromosome"/>
</dbReference>
<dbReference type="GeneID" id="83155687"/>
<dbReference type="GO" id="GO:0005886">
    <property type="term" value="C:plasma membrane"/>
    <property type="evidence" value="ECO:0007669"/>
    <property type="project" value="UniProtKB-SubCell"/>
</dbReference>
<evidence type="ECO:0000259" key="7">
    <source>
        <dbReference type="Pfam" id="PF02687"/>
    </source>
</evidence>
<accession>D4LBU9</accession>
<feature type="transmembrane region" description="Helical" evidence="6">
    <location>
        <begin position="21"/>
        <end position="41"/>
    </location>
</feature>
<keyword evidence="5 6" id="KW-0472">Membrane</keyword>
<dbReference type="AlphaFoldDB" id="D4LBU9"/>
<name>D4LBU9_RUMC1</name>
<keyword evidence="9" id="KW-1185">Reference proteome</keyword>
<evidence type="ECO:0000256" key="2">
    <source>
        <dbReference type="ARBA" id="ARBA00022475"/>
    </source>
</evidence>
<sequence>MRITHCARIAAYTMLGKKRHTLRVFINMLLISCALVVWLVLTTALRSAHDAYIYGTLSSNYETVMLSLDASGQPIESRALQQAVQWDEIAQPVVAAQPDLVQVLGRQEEWIFVNNRLVTLMLDGTAHPGINDYSYDFFEAGREAEPTTVPFRIWAVYSEQIVSQNDLTEFAYRYPDAQWLLCGTAQLGQGDLLISDYMLEKFGLTGDPAQYLGAKLSILVDGEPLLESYRLTGVINRDLFRCTGLAEMPQIFVQGNEHTTRLFQLDSAVVKLPIKSYDHITDVLSRLEDQGIFINHFSWLRAKYYYNINAIHLIIERLLSVFGCLVLLAILLNLYRILAEEANHKCRQYGMLRAVGMPIPGLLLVSYLELLFGLLISTVLSLFVSFGALAVIDRITYALIHMHLALPLRGYLQIGGWTLGALLLVFLAMDTVILWHYVRCRPIALLRGRTNDAMRGGLL</sequence>
<dbReference type="OrthoDB" id="9770099at2"/>
<evidence type="ECO:0000256" key="6">
    <source>
        <dbReference type="SAM" id="Phobius"/>
    </source>
</evidence>
<protein>
    <submittedName>
        <fullName evidence="8">Predicted permease</fullName>
    </submittedName>
</protein>
<evidence type="ECO:0000313" key="9">
    <source>
        <dbReference type="Proteomes" id="UP000007054"/>
    </source>
</evidence>
<keyword evidence="2" id="KW-1003">Cell membrane</keyword>
<reference evidence="8" key="1">
    <citation type="submission" date="2010-03" db="EMBL/GenBank/DDBJ databases">
        <title>The genome sequence of Ruminococcus sp. 18P13.</title>
        <authorList>
            <consortium name="metaHIT consortium -- http://www.metahit.eu/"/>
            <person name="Pajon A."/>
            <person name="Turner K."/>
            <person name="Parkhill J."/>
            <person name="Bernalier A."/>
        </authorList>
    </citation>
    <scope>NUCLEOTIDE SEQUENCE [LARGE SCALE GENOMIC DNA]</scope>
    <source>
        <strain evidence="8">Type strain: 18P13</strain>
    </source>
</reference>
<feature type="transmembrane region" description="Helical" evidence="6">
    <location>
        <begin position="318"/>
        <end position="338"/>
    </location>
</feature>
<dbReference type="RefSeq" id="WP_015558001.1">
    <property type="nucleotide sequence ID" value="NC_021039.1"/>
</dbReference>
<feature type="transmembrane region" description="Helical" evidence="6">
    <location>
        <begin position="414"/>
        <end position="438"/>
    </location>
</feature>
<dbReference type="BioCyc" id="RCHA213810:RUM_RS04435-MONOMER"/>
<dbReference type="STRING" id="213810.RUM_09220"/>
<feature type="domain" description="ABC3 transporter permease C-terminal" evidence="7">
    <location>
        <begin position="321"/>
        <end position="429"/>
    </location>
</feature>
<dbReference type="PATRIC" id="fig|213810.4.peg.831"/>
<dbReference type="EMBL" id="FP929052">
    <property type="protein sequence ID" value="CBL17094.1"/>
    <property type="molecule type" value="Genomic_DNA"/>
</dbReference>
<evidence type="ECO:0000313" key="8">
    <source>
        <dbReference type="EMBL" id="CBL17094.1"/>
    </source>
</evidence>
<dbReference type="KEGG" id="rch:RUM_09220"/>
<gene>
    <name evidence="8" type="ordered locus">RUM_09220</name>
</gene>
<reference evidence="8" key="2">
    <citation type="submission" date="2010-03" db="EMBL/GenBank/DDBJ databases">
        <authorList>
            <person name="Pajon A."/>
        </authorList>
    </citation>
    <scope>NUCLEOTIDE SEQUENCE</scope>
    <source>
        <strain evidence="8">Type strain: 18P13</strain>
    </source>
</reference>
<feature type="transmembrane region" description="Helical" evidence="6">
    <location>
        <begin position="374"/>
        <end position="393"/>
    </location>
</feature>
<organism evidence="8 9">
    <name type="scientific">Ruminococcus champanellensis (strain DSM 18848 / JCM 17042 / KCTC 15320 / 18P13)</name>
    <dbReference type="NCBI Taxonomy" id="213810"/>
    <lineage>
        <taxon>Bacteria</taxon>
        <taxon>Bacillati</taxon>
        <taxon>Bacillota</taxon>
        <taxon>Clostridia</taxon>
        <taxon>Eubacteriales</taxon>
        <taxon>Oscillospiraceae</taxon>
        <taxon>Ruminococcus</taxon>
    </lineage>
</organism>
<dbReference type="InterPro" id="IPR003838">
    <property type="entry name" value="ABC3_permease_C"/>
</dbReference>
<proteinExistence type="predicted"/>
<evidence type="ECO:0000256" key="5">
    <source>
        <dbReference type="ARBA" id="ARBA00023136"/>
    </source>
</evidence>
<keyword evidence="3 6" id="KW-0812">Transmembrane</keyword>
<evidence type="ECO:0000256" key="3">
    <source>
        <dbReference type="ARBA" id="ARBA00022692"/>
    </source>
</evidence>
<dbReference type="HOGENOM" id="CLU_595648_0_0_9"/>
<dbReference type="Pfam" id="PF02687">
    <property type="entry name" value="FtsX"/>
    <property type="match status" value="1"/>
</dbReference>
<evidence type="ECO:0000256" key="4">
    <source>
        <dbReference type="ARBA" id="ARBA00022989"/>
    </source>
</evidence>